<comment type="subcellular location">
    <subcellularLocation>
        <location evidence="1 9">Cell membrane</location>
        <topology evidence="1 9">Single-pass membrane protein</topology>
    </subcellularLocation>
</comment>
<evidence type="ECO:0000256" key="8">
    <source>
        <dbReference type="ARBA" id="ARBA00023136"/>
    </source>
</evidence>
<keyword evidence="5 9" id="KW-0653">Protein transport</keyword>
<gene>
    <name evidence="9" type="primary">tatA</name>
    <name evidence="11" type="ORF">GCM10011571_29610</name>
</gene>
<dbReference type="Proteomes" id="UP000625210">
    <property type="component" value="Unassembled WGS sequence"/>
</dbReference>
<sequence>MHMPGLGGWILIGLVVLIFFGPKKLPELGRAVGKTFYEFKNATSGLLKDDSDQEGKQQKASKPNEKESDIKSHSS</sequence>
<feature type="compositionally biased region" description="Basic and acidic residues" evidence="10">
    <location>
        <begin position="47"/>
        <end position="75"/>
    </location>
</feature>
<dbReference type="EMBL" id="BMHQ01000011">
    <property type="protein sequence ID" value="GGE25527.1"/>
    <property type="molecule type" value="Genomic_DNA"/>
</dbReference>
<dbReference type="AlphaFoldDB" id="A0A8J2Y9L0"/>
<feature type="transmembrane region" description="Helical" evidence="9">
    <location>
        <begin position="6"/>
        <end position="22"/>
    </location>
</feature>
<keyword evidence="4 9" id="KW-0812">Transmembrane</keyword>
<feature type="region of interest" description="Disordered" evidence="10">
    <location>
        <begin position="46"/>
        <end position="75"/>
    </location>
</feature>
<dbReference type="RefSeq" id="WP_308423170.1">
    <property type="nucleotide sequence ID" value="NZ_BMHQ01000011.1"/>
</dbReference>
<evidence type="ECO:0000256" key="10">
    <source>
        <dbReference type="SAM" id="MobiDB-lite"/>
    </source>
</evidence>
<dbReference type="InterPro" id="IPR003369">
    <property type="entry name" value="TatA/B/E"/>
</dbReference>
<dbReference type="GO" id="GO:0008320">
    <property type="term" value="F:protein transmembrane transporter activity"/>
    <property type="evidence" value="ECO:0007669"/>
    <property type="project" value="UniProtKB-UniRule"/>
</dbReference>
<comment type="similarity">
    <text evidence="9">Belongs to the TatA/E family.</text>
</comment>
<dbReference type="GO" id="GO:0033281">
    <property type="term" value="C:TAT protein transport complex"/>
    <property type="evidence" value="ECO:0007669"/>
    <property type="project" value="UniProtKB-UniRule"/>
</dbReference>
<keyword evidence="3 9" id="KW-1003">Cell membrane</keyword>
<evidence type="ECO:0000313" key="12">
    <source>
        <dbReference type="Proteomes" id="UP000625210"/>
    </source>
</evidence>
<evidence type="ECO:0000256" key="2">
    <source>
        <dbReference type="ARBA" id="ARBA00022448"/>
    </source>
</evidence>
<dbReference type="NCBIfam" id="NF011430">
    <property type="entry name" value="PRK14861.1"/>
    <property type="match status" value="1"/>
</dbReference>
<evidence type="ECO:0000256" key="1">
    <source>
        <dbReference type="ARBA" id="ARBA00004162"/>
    </source>
</evidence>
<evidence type="ECO:0000256" key="3">
    <source>
        <dbReference type="ARBA" id="ARBA00022475"/>
    </source>
</evidence>
<dbReference type="PANTHER" id="PTHR42982">
    <property type="entry name" value="SEC-INDEPENDENT PROTEIN TRANSLOCASE PROTEIN TATA"/>
    <property type="match status" value="1"/>
</dbReference>
<evidence type="ECO:0000256" key="9">
    <source>
        <dbReference type="HAMAP-Rule" id="MF_00236"/>
    </source>
</evidence>
<keyword evidence="6 9" id="KW-1133">Transmembrane helix</keyword>
<dbReference type="NCBIfam" id="TIGR01411">
    <property type="entry name" value="tatAE"/>
    <property type="match status" value="1"/>
</dbReference>
<dbReference type="GO" id="GO:0043953">
    <property type="term" value="P:protein transport by the Tat complex"/>
    <property type="evidence" value="ECO:0007669"/>
    <property type="project" value="UniProtKB-UniRule"/>
</dbReference>
<comment type="function">
    <text evidence="9">Part of the twin-arginine translocation (Tat) system that transports large folded proteins containing a characteristic twin-arginine motif in their signal peptide across membranes. TatA could form the protein-conducting channel of the Tat system.</text>
</comment>
<comment type="caution">
    <text evidence="11">The sequence shown here is derived from an EMBL/GenBank/DDBJ whole genome shotgun (WGS) entry which is preliminary data.</text>
</comment>
<dbReference type="InterPro" id="IPR006312">
    <property type="entry name" value="TatA/E"/>
</dbReference>
<evidence type="ECO:0000256" key="5">
    <source>
        <dbReference type="ARBA" id="ARBA00022927"/>
    </source>
</evidence>
<dbReference type="Pfam" id="PF02416">
    <property type="entry name" value="TatA_B_E"/>
    <property type="match status" value="1"/>
</dbReference>
<name>A0A8J2Y9L0_9BACL</name>
<evidence type="ECO:0000256" key="6">
    <source>
        <dbReference type="ARBA" id="ARBA00022989"/>
    </source>
</evidence>
<evidence type="ECO:0000256" key="4">
    <source>
        <dbReference type="ARBA" id="ARBA00022692"/>
    </source>
</evidence>
<keyword evidence="12" id="KW-1185">Reference proteome</keyword>
<keyword evidence="8 9" id="KW-0472">Membrane</keyword>
<dbReference type="PANTHER" id="PTHR42982:SF1">
    <property type="entry name" value="SEC-INDEPENDENT PROTEIN TRANSLOCASE PROTEIN TATA"/>
    <property type="match status" value="1"/>
</dbReference>
<dbReference type="HAMAP" id="MF_00236">
    <property type="entry name" value="TatA_E"/>
    <property type="match status" value="1"/>
</dbReference>
<protein>
    <recommendedName>
        <fullName evidence="9">Sec-independent protein translocase protein TatA</fullName>
    </recommendedName>
</protein>
<keyword evidence="2 9" id="KW-0813">Transport</keyword>
<evidence type="ECO:0000256" key="7">
    <source>
        <dbReference type="ARBA" id="ARBA00023010"/>
    </source>
</evidence>
<comment type="subunit">
    <text evidence="9">Forms a complex with TatC.</text>
</comment>
<reference evidence="11" key="2">
    <citation type="submission" date="2020-09" db="EMBL/GenBank/DDBJ databases">
        <authorList>
            <person name="Sun Q."/>
            <person name="Zhou Y."/>
        </authorList>
    </citation>
    <scope>NUCLEOTIDE SEQUENCE</scope>
    <source>
        <strain evidence="11">CGMCC 1.15179</strain>
    </source>
</reference>
<dbReference type="Gene3D" id="1.20.5.3310">
    <property type="match status" value="1"/>
</dbReference>
<proteinExistence type="inferred from homology"/>
<organism evidence="11 12">
    <name type="scientific">Marinithermofilum abyssi</name>
    <dbReference type="NCBI Taxonomy" id="1571185"/>
    <lineage>
        <taxon>Bacteria</taxon>
        <taxon>Bacillati</taxon>
        <taxon>Bacillota</taxon>
        <taxon>Bacilli</taxon>
        <taxon>Bacillales</taxon>
        <taxon>Thermoactinomycetaceae</taxon>
        <taxon>Marinithermofilum</taxon>
    </lineage>
</organism>
<keyword evidence="7 9" id="KW-0811">Translocation</keyword>
<accession>A0A8J2Y9L0</accession>
<reference evidence="11" key="1">
    <citation type="journal article" date="2014" name="Int. J. Syst. Evol. Microbiol.">
        <title>Complete genome sequence of Corynebacterium casei LMG S-19264T (=DSM 44701T), isolated from a smear-ripened cheese.</title>
        <authorList>
            <consortium name="US DOE Joint Genome Institute (JGI-PGF)"/>
            <person name="Walter F."/>
            <person name="Albersmeier A."/>
            <person name="Kalinowski J."/>
            <person name="Ruckert C."/>
        </authorList>
    </citation>
    <scope>NUCLEOTIDE SEQUENCE</scope>
    <source>
        <strain evidence="11">CGMCC 1.15179</strain>
    </source>
</reference>
<evidence type="ECO:0000313" key="11">
    <source>
        <dbReference type="EMBL" id="GGE25527.1"/>
    </source>
</evidence>